<dbReference type="AlphaFoldDB" id="A0A9P6IHY7"/>
<proteinExistence type="predicted"/>
<feature type="region of interest" description="Disordered" evidence="1">
    <location>
        <begin position="55"/>
        <end position="217"/>
    </location>
</feature>
<feature type="compositionally biased region" description="Acidic residues" evidence="1">
    <location>
        <begin position="187"/>
        <end position="201"/>
    </location>
</feature>
<evidence type="ECO:0000256" key="1">
    <source>
        <dbReference type="SAM" id="MobiDB-lite"/>
    </source>
</evidence>
<feature type="region of interest" description="Disordered" evidence="1">
    <location>
        <begin position="1"/>
        <end position="39"/>
    </location>
</feature>
<protein>
    <submittedName>
        <fullName evidence="2">Uncharacterized protein</fullName>
    </submittedName>
</protein>
<feature type="compositionally biased region" description="Basic and acidic residues" evidence="1">
    <location>
        <begin position="82"/>
        <end position="91"/>
    </location>
</feature>
<accession>A0A9P6IHY7</accession>
<feature type="compositionally biased region" description="Polar residues" evidence="1">
    <location>
        <begin position="155"/>
        <end position="167"/>
    </location>
</feature>
<dbReference type="Proteomes" id="UP000749646">
    <property type="component" value="Unassembled WGS sequence"/>
</dbReference>
<evidence type="ECO:0000313" key="2">
    <source>
        <dbReference type="EMBL" id="KAF9916710.1"/>
    </source>
</evidence>
<keyword evidence="3" id="KW-1185">Reference proteome</keyword>
<name>A0A9P6IHY7_9FUNG</name>
<organism evidence="2 3">
    <name type="scientific">Modicella reniformis</name>
    <dbReference type="NCBI Taxonomy" id="1440133"/>
    <lineage>
        <taxon>Eukaryota</taxon>
        <taxon>Fungi</taxon>
        <taxon>Fungi incertae sedis</taxon>
        <taxon>Mucoromycota</taxon>
        <taxon>Mortierellomycotina</taxon>
        <taxon>Mortierellomycetes</taxon>
        <taxon>Mortierellales</taxon>
        <taxon>Mortierellaceae</taxon>
        <taxon>Modicella</taxon>
    </lineage>
</organism>
<feature type="compositionally biased region" description="Polar residues" evidence="1">
    <location>
        <begin position="99"/>
        <end position="112"/>
    </location>
</feature>
<reference evidence="2" key="1">
    <citation type="journal article" date="2020" name="Fungal Divers.">
        <title>Resolving the Mortierellaceae phylogeny through synthesis of multi-gene phylogenetics and phylogenomics.</title>
        <authorList>
            <person name="Vandepol N."/>
            <person name="Liber J."/>
            <person name="Desiro A."/>
            <person name="Na H."/>
            <person name="Kennedy M."/>
            <person name="Barry K."/>
            <person name="Grigoriev I.V."/>
            <person name="Miller A.N."/>
            <person name="O'Donnell K."/>
            <person name="Stajich J.E."/>
            <person name="Bonito G."/>
        </authorList>
    </citation>
    <scope>NUCLEOTIDE SEQUENCE</scope>
    <source>
        <strain evidence="2">MES-2147</strain>
    </source>
</reference>
<comment type="caution">
    <text evidence="2">The sequence shown here is derived from an EMBL/GenBank/DDBJ whole genome shotgun (WGS) entry which is preliminary data.</text>
</comment>
<evidence type="ECO:0000313" key="3">
    <source>
        <dbReference type="Proteomes" id="UP000749646"/>
    </source>
</evidence>
<dbReference type="EMBL" id="JAAAHW010011917">
    <property type="protein sequence ID" value="KAF9916710.1"/>
    <property type="molecule type" value="Genomic_DNA"/>
</dbReference>
<sequence length="217" mass="23319">MAPRYSRGKTSNPNPTLPLPPKPAKVQPPSTTQPKYNVFPQDVIASCSQDLRRKVPATSITPITPPQASSSTANRKARRAKAKENKGKEPASELEDQTVAPTQSVGGQQLNTKNDKAPSQPLSLPEDKSQSIPVQPSVKRAKTSEPNSATPPPQTITALPQSSTAQADQVKDHTTTAAQAESKENPEDISLEDISEGDIPELYDPPKKDGRLDSMEL</sequence>
<feature type="compositionally biased region" description="Basic and acidic residues" evidence="1">
    <location>
        <begin position="204"/>
        <end position="217"/>
    </location>
</feature>
<gene>
    <name evidence="2" type="ORF">BGZ65_000163</name>
</gene>